<keyword evidence="3" id="KW-0067">ATP-binding</keyword>
<name>A0A2K9NYY6_9FIRM</name>
<dbReference type="PANTHER" id="PTHR23132">
    <property type="entry name" value="D-ALANINE--D-ALANINE LIGASE"/>
    <property type="match status" value="1"/>
</dbReference>
<dbReference type="InterPro" id="IPR011095">
    <property type="entry name" value="Dala_Dala_lig_C"/>
</dbReference>
<accession>A0A2K9NYY6</accession>
<dbReference type="RefSeq" id="WP_102364620.1">
    <property type="nucleotide sequence ID" value="NZ_CP020991.1"/>
</dbReference>
<dbReference type="InterPro" id="IPR011761">
    <property type="entry name" value="ATP-grasp"/>
</dbReference>
<dbReference type="InterPro" id="IPR013815">
    <property type="entry name" value="ATP_grasp_subdomain_1"/>
</dbReference>
<keyword evidence="2 5" id="KW-0436">Ligase</keyword>
<dbReference type="KEGG" id="mpec:B9O19_00081"/>
<feature type="domain" description="ATP-grasp" evidence="4">
    <location>
        <begin position="118"/>
        <end position="320"/>
    </location>
</feature>
<dbReference type="Gene3D" id="3.30.1490.20">
    <property type="entry name" value="ATP-grasp fold, A domain"/>
    <property type="match status" value="1"/>
</dbReference>
<organism evidence="5 6">
    <name type="scientific">Monoglobus pectinilyticus</name>
    <dbReference type="NCBI Taxonomy" id="1981510"/>
    <lineage>
        <taxon>Bacteria</taxon>
        <taxon>Bacillati</taxon>
        <taxon>Bacillota</taxon>
        <taxon>Clostridia</taxon>
        <taxon>Monoglobales</taxon>
        <taxon>Monoglobaceae</taxon>
        <taxon>Monoglobus</taxon>
    </lineage>
</organism>
<dbReference type="PROSITE" id="PS50975">
    <property type="entry name" value="ATP_GRASP"/>
    <property type="match status" value="1"/>
</dbReference>
<reference evidence="5 6" key="1">
    <citation type="submission" date="2017-04" db="EMBL/GenBank/DDBJ databases">
        <title>Monoglobus pectinilyticus 14 draft genome.</title>
        <authorList>
            <person name="Kim C."/>
            <person name="Rosendale D.I."/>
            <person name="Kelly W.J."/>
            <person name="Tannock G.W."/>
            <person name="Patchett M.L."/>
            <person name="Jordens J.Z."/>
        </authorList>
    </citation>
    <scope>NUCLEOTIDE SEQUENCE [LARGE SCALE GENOMIC DNA]</scope>
    <source>
        <strain evidence="5 6">14</strain>
    </source>
</reference>
<dbReference type="GO" id="GO:0005524">
    <property type="term" value="F:ATP binding"/>
    <property type="evidence" value="ECO:0007669"/>
    <property type="project" value="UniProtKB-UniRule"/>
</dbReference>
<evidence type="ECO:0000256" key="3">
    <source>
        <dbReference type="PROSITE-ProRule" id="PRU00409"/>
    </source>
</evidence>
<dbReference type="GeneID" id="98061514"/>
<evidence type="ECO:0000259" key="4">
    <source>
        <dbReference type="PROSITE" id="PS50975"/>
    </source>
</evidence>
<keyword evidence="6" id="KW-1185">Reference proteome</keyword>
<gene>
    <name evidence="5" type="ORF">B9O19_00081</name>
</gene>
<keyword evidence="3" id="KW-0547">Nucleotide-binding</keyword>
<dbReference type="PANTHER" id="PTHR23132:SF23">
    <property type="entry name" value="D-ALANINE--D-ALANINE LIGASE B"/>
    <property type="match status" value="1"/>
</dbReference>
<proteinExistence type="inferred from homology"/>
<dbReference type="Proteomes" id="UP000235589">
    <property type="component" value="Chromosome"/>
</dbReference>
<evidence type="ECO:0000313" key="5">
    <source>
        <dbReference type="EMBL" id="AUO18266.1"/>
    </source>
</evidence>
<dbReference type="AlphaFoldDB" id="A0A2K9NYY6"/>
<dbReference type="SUPFAM" id="SSF56059">
    <property type="entry name" value="Glutathione synthetase ATP-binding domain-like"/>
    <property type="match status" value="1"/>
</dbReference>
<evidence type="ECO:0000256" key="2">
    <source>
        <dbReference type="ARBA" id="ARBA00022598"/>
    </source>
</evidence>
<comment type="similarity">
    <text evidence="1">Belongs to the D-alanine--D-alanine ligase family.</text>
</comment>
<sequence length="325" mass="36358">MKIAVLYQKNSPPVIKGIKKPMKEGGYSDSGADICYCLQKNNIDVVTPVKHPDMLKDFDWVFPDTKEGIQHAISLGADTIWLNTVLYNNHPIESFSGINIIGQRPSDVSKYDDKYYTNNYLRNLGFPVVKGVLLNKESKYNGDFPCVIKPVRGRGSQGVMRCCSAEELYSALKNLIDSGFYGDEMIVEPFLDGKEITISVLPNGTCLPVVERFNHCNGIAPYNGVVAVSKNSRAILKNNESLNKISEACSKAVISMDLKALVRIDCRENIHGEYEMFDFNLKPNMTGAVRPHRLDQDSLTMIAASAVGWSFYDLLNELIQTKWQL</sequence>
<dbReference type="EMBL" id="CP020991">
    <property type="protein sequence ID" value="AUO18266.1"/>
    <property type="molecule type" value="Genomic_DNA"/>
</dbReference>
<evidence type="ECO:0000256" key="1">
    <source>
        <dbReference type="ARBA" id="ARBA00010871"/>
    </source>
</evidence>
<dbReference type="Pfam" id="PF07478">
    <property type="entry name" value="Dala_Dala_lig_C"/>
    <property type="match status" value="1"/>
</dbReference>
<dbReference type="OrthoDB" id="9803907at2"/>
<protein>
    <submittedName>
        <fullName evidence="5">D-alanine--D-alanine ligase</fullName>
    </submittedName>
</protein>
<dbReference type="GO" id="GO:0046872">
    <property type="term" value="F:metal ion binding"/>
    <property type="evidence" value="ECO:0007669"/>
    <property type="project" value="InterPro"/>
</dbReference>
<dbReference type="Gene3D" id="3.30.470.20">
    <property type="entry name" value="ATP-grasp fold, B domain"/>
    <property type="match status" value="1"/>
</dbReference>
<dbReference type="GO" id="GO:0008716">
    <property type="term" value="F:D-alanine-D-alanine ligase activity"/>
    <property type="evidence" value="ECO:0007669"/>
    <property type="project" value="InterPro"/>
</dbReference>
<evidence type="ECO:0000313" key="6">
    <source>
        <dbReference type="Proteomes" id="UP000235589"/>
    </source>
</evidence>